<dbReference type="Proteomes" id="UP000000814">
    <property type="component" value="Chromosome"/>
</dbReference>
<dbReference type="OrthoDB" id="1932269at2"/>
<dbReference type="AlphaFoldDB" id="Q97KG7"/>
<dbReference type="PIR" id="E97017">
    <property type="entry name" value="E97017"/>
</dbReference>
<gene>
    <name evidence="1" type="ordered locus">CA_C0952</name>
</gene>
<dbReference type="RefSeq" id="WP_010964270.1">
    <property type="nucleotide sequence ID" value="NC_003030.1"/>
</dbReference>
<evidence type="ECO:0000313" key="1">
    <source>
        <dbReference type="EMBL" id="AAK78928.1"/>
    </source>
</evidence>
<dbReference type="HOGENOM" id="CLU_155762_1_0_9"/>
<dbReference type="KEGG" id="cac:CA_C0952"/>
<evidence type="ECO:0008006" key="3">
    <source>
        <dbReference type="Google" id="ProtNLM"/>
    </source>
</evidence>
<protein>
    <recommendedName>
        <fullName evidence="3">DUF4829 domain-containing protein</fullName>
    </recommendedName>
</protein>
<name>Q97KG7_CLOAB</name>
<organism evidence="1 2">
    <name type="scientific">Clostridium acetobutylicum (strain ATCC 824 / DSM 792 / JCM 1419 / IAM 19013 / LMG 5710 / NBRC 13948 / NRRL B-527 / VKM B-1787 / 2291 / W)</name>
    <dbReference type="NCBI Taxonomy" id="272562"/>
    <lineage>
        <taxon>Bacteria</taxon>
        <taxon>Bacillati</taxon>
        <taxon>Bacillota</taxon>
        <taxon>Clostridia</taxon>
        <taxon>Eubacteriales</taxon>
        <taxon>Clostridiaceae</taxon>
        <taxon>Clostridium</taxon>
    </lineage>
</organism>
<proteinExistence type="predicted"/>
<dbReference type="GeneID" id="44997462"/>
<dbReference type="STRING" id="272562.CA_C0952"/>
<evidence type="ECO:0000313" key="2">
    <source>
        <dbReference type="Proteomes" id="UP000000814"/>
    </source>
</evidence>
<reference evidence="1 2" key="1">
    <citation type="journal article" date="2001" name="J. Bacteriol.">
        <title>Genome sequence and comparative analysis of the solvent-producing bacterium Clostridium acetobutylicum.</title>
        <authorList>
            <person name="Nolling J."/>
            <person name="Breton G."/>
            <person name="Omelchenko M.V."/>
            <person name="Makarova K.S."/>
            <person name="Zeng Q."/>
            <person name="Gibson R."/>
            <person name="Lee H.M."/>
            <person name="Dubois J."/>
            <person name="Qiu D."/>
            <person name="Hitti J."/>
            <person name="Wolf Y.I."/>
            <person name="Tatusov R.L."/>
            <person name="Sabathe F."/>
            <person name="Doucette-Stamm L."/>
            <person name="Soucaille P."/>
            <person name="Daly M.J."/>
            <person name="Bennett G.N."/>
            <person name="Koonin E.V."/>
            <person name="Smith D.R."/>
        </authorList>
    </citation>
    <scope>NUCLEOTIDE SEQUENCE [LARGE SCALE GENOMIC DNA]</scope>
    <source>
        <strain evidence="2">ATCC 824 / DSM 792 / JCM 1419 / LMG 5710 / VKM B-1787</strain>
    </source>
</reference>
<sequence>MLKNFIFKNKKPLIAAFLVILIIFYIDHRINLNKLHDITYAADYYMTSGVFNTHKLYKVDSYNLKFSSNDESILFVSGIESKSPHKTITYKLTMLRNSSGIWKLKHIEQANPLN</sequence>
<accession>Q97KG7</accession>
<dbReference type="eggNOG" id="ENOG502ZGV3">
    <property type="taxonomic scope" value="Bacteria"/>
</dbReference>
<keyword evidence="2" id="KW-1185">Reference proteome</keyword>
<dbReference type="EMBL" id="AE001437">
    <property type="protein sequence ID" value="AAK78928.1"/>
    <property type="molecule type" value="Genomic_DNA"/>
</dbReference>